<comment type="caution">
    <text evidence="1">The sequence shown here is derived from an EMBL/GenBank/DDBJ whole genome shotgun (WGS) entry which is preliminary data.</text>
</comment>
<dbReference type="AlphaFoldDB" id="A0A2A9HCJ2"/>
<accession>A0A2A9HCJ2</accession>
<gene>
    <name evidence="1" type="ORF">A9A59_0930</name>
</gene>
<proteinExistence type="predicted"/>
<dbReference type="EMBL" id="PDJQ01000001">
    <property type="protein sequence ID" value="PFG73727.1"/>
    <property type="molecule type" value="Genomic_DNA"/>
</dbReference>
<dbReference type="Proteomes" id="UP000223071">
    <property type="component" value="Unassembled WGS sequence"/>
</dbReference>
<organism evidence="1 2">
    <name type="scientific">Tepidiforma thermophila (strain KCTC 52669 / CGMCC 1.13589 / G233)</name>
    <dbReference type="NCBI Taxonomy" id="2761530"/>
    <lineage>
        <taxon>Bacteria</taxon>
        <taxon>Bacillati</taxon>
        <taxon>Chloroflexota</taxon>
        <taxon>Tepidiformia</taxon>
        <taxon>Tepidiformales</taxon>
        <taxon>Tepidiformaceae</taxon>
        <taxon>Tepidiforma</taxon>
    </lineage>
</organism>
<reference evidence="1 2" key="1">
    <citation type="submission" date="2017-09" db="EMBL/GenBank/DDBJ databases">
        <title>Sequencing the genomes of two abundant thermophiles in Great Basin hot springs: Thermocrinis jamiesonii and novel Chloroflexi Thermoflexus hugenholtzii.</title>
        <authorList>
            <person name="Hedlund B."/>
        </authorList>
    </citation>
    <scope>NUCLEOTIDE SEQUENCE [LARGE SCALE GENOMIC DNA]</scope>
    <source>
        <strain evidence="1 2">G233</strain>
    </source>
</reference>
<keyword evidence="2" id="KW-1185">Reference proteome</keyword>
<evidence type="ECO:0000313" key="2">
    <source>
        <dbReference type="Proteomes" id="UP000223071"/>
    </source>
</evidence>
<protein>
    <submittedName>
        <fullName evidence="1">Uncharacterized protein</fullName>
    </submittedName>
</protein>
<evidence type="ECO:0000313" key="1">
    <source>
        <dbReference type="EMBL" id="PFG73727.1"/>
    </source>
</evidence>
<sequence length="108" mass="12565">MWAMGSWPWGRMADECDVHLVPIVSAEGCVYCRRFLANAPPGQMMPEGARLEELEQWLAARLSVPAELLYRRIEELVGRRISLSELEDPDLLLERARGPRRAWDWDDW</sequence>
<name>A0A2A9HCJ2_TEPT2</name>